<evidence type="ECO:0000313" key="11">
    <source>
        <dbReference type="Proteomes" id="UP001142292"/>
    </source>
</evidence>
<keyword evidence="11" id="KW-1185">Reference proteome</keyword>
<evidence type="ECO:0000313" key="10">
    <source>
        <dbReference type="EMBL" id="GLJ66383.1"/>
    </source>
</evidence>
<dbReference type="Gene3D" id="1.10.510.10">
    <property type="entry name" value="Transferase(Phosphotransferase) domain 1"/>
    <property type="match status" value="1"/>
</dbReference>
<accession>A0ABQ5SS47</accession>
<dbReference type="Gene3D" id="3.30.200.20">
    <property type="entry name" value="Phosphorylase Kinase, domain 1"/>
    <property type="match status" value="1"/>
</dbReference>
<evidence type="ECO:0000259" key="9">
    <source>
        <dbReference type="PROSITE" id="PS50011"/>
    </source>
</evidence>
<evidence type="ECO:0000256" key="3">
    <source>
        <dbReference type="ARBA" id="ARBA00022679"/>
    </source>
</evidence>
<gene>
    <name evidence="10" type="ORF">GCM10017579_04190</name>
</gene>
<keyword evidence="8" id="KW-1133">Transmembrane helix</keyword>
<feature type="transmembrane region" description="Helical" evidence="8">
    <location>
        <begin position="293"/>
        <end position="315"/>
    </location>
</feature>
<organism evidence="10 11">
    <name type="scientific">Nocardioides luteus</name>
    <dbReference type="NCBI Taxonomy" id="1844"/>
    <lineage>
        <taxon>Bacteria</taxon>
        <taxon>Bacillati</taxon>
        <taxon>Actinomycetota</taxon>
        <taxon>Actinomycetes</taxon>
        <taxon>Propionibacteriales</taxon>
        <taxon>Nocardioidaceae</taxon>
        <taxon>Nocardioides</taxon>
    </lineage>
</organism>
<keyword evidence="7" id="KW-0067">ATP-binding</keyword>
<keyword evidence="3" id="KW-0808">Transferase</keyword>
<dbReference type="SMART" id="SM00220">
    <property type="entry name" value="S_TKc"/>
    <property type="match status" value="1"/>
</dbReference>
<keyword evidence="4" id="KW-0732">Signal</keyword>
<sequence>MIGPYRLERQVASNDSAVVYRAMDTRLNRAVAIKVLLGRGARDPEFVSRFDKQATLMAKLESPHVIDVYTNGRTDEGAPYLVSQYADGGDLGSLLEARGKLPGPLAADICAQIADGLAAIHSPEVGVVHGDVKPSNILLRDGNNPPYAYLSDFAAARADDSATARPGIHSGAWDYLAPERAMGAAPSPASDLYSLGCLFYELVTGEVPFTGANDVETAMAHSSQPIPTLPGRGDFTLQANDLLSGQGGLLTKDPADRTSDALRVRDRFAAMADRQMGFSSGAAVTLKRARSRWWIAAAAAAVVVVAGAAATGITLKVTENDSDKPRALVTGDFDGDGKGDLVFGSGLEGLRGSLAFEPLVRFTSSGEGLGAAKELKGQHGMLMGDIDGDGIEDAVTVSGRGSRITVDSTNKDHKSGSMQVPVSGRRLAVLCDDFNGDKRADVAVVSVGNGKKLPADDNELAKLKDLKYYFTVSLSQEDGTWSEAKDWLTGDWSGIFKGVYLTAGDVNGDGKADISFGSGPEEPGTIVGQMLISTGKSFEKVNMPEDTLKLFAEHKSAHSALFADVDGDDRDELIEFQGNKQGDSIAVYDYDSSAKTFVQASSWTLGNPIDHHSYDSDVWTGDRPMITDVNGDGNEDLVWGLLHEGPDPTGQLDYRIAFEGTALVLLGGKDEFTVEKWKMPDAEDIRSTALKPLRNSLNSYATSGAFE</sequence>
<evidence type="ECO:0000256" key="6">
    <source>
        <dbReference type="ARBA" id="ARBA00022777"/>
    </source>
</evidence>
<dbReference type="PANTHER" id="PTHR43289">
    <property type="entry name" value="MITOGEN-ACTIVATED PROTEIN KINASE KINASE KINASE 20-RELATED"/>
    <property type="match status" value="1"/>
</dbReference>
<dbReference type="InterPro" id="IPR000719">
    <property type="entry name" value="Prot_kinase_dom"/>
</dbReference>
<dbReference type="InterPro" id="IPR008271">
    <property type="entry name" value="Ser/Thr_kinase_AS"/>
</dbReference>
<dbReference type="InterPro" id="IPR028994">
    <property type="entry name" value="Integrin_alpha_N"/>
</dbReference>
<evidence type="ECO:0000256" key="7">
    <source>
        <dbReference type="ARBA" id="ARBA00022840"/>
    </source>
</evidence>
<dbReference type="Proteomes" id="UP001142292">
    <property type="component" value="Unassembled WGS sequence"/>
</dbReference>
<name>A0ABQ5SS47_9ACTN</name>
<reference evidence="10" key="1">
    <citation type="journal article" date="2014" name="Int. J. Syst. Evol. Microbiol.">
        <title>Complete genome of a new Firmicutes species belonging to the dominant human colonic microbiota ('Ruminococcus bicirculans') reveals two chromosomes and a selective capacity to utilize plant glucans.</title>
        <authorList>
            <consortium name="NISC Comparative Sequencing Program"/>
            <person name="Wegmann U."/>
            <person name="Louis P."/>
            <person name="Goesmann A."/>
            <person name="Henrissat B."/>
            <person name="Duncan S.H."/>
            <person name="Flint H.J."/>
        </authorList>
    </citation>
    <scope>NUCLEOTIDE SEQUENCE</scope>
    <source>
        <strain evidence="10">VKM Ac-1246</strain>
    </source>
</reference>
<keyword evidence="5" id="KW-0547">Nucleotide-binding</keyword>
<keyword evidence="8" id="KW-0472">Membrane</keyword>
<dbReference type="Gene3D" id="2.130.10.130">
    <property type="entry name" value="Integrin alpha, N-terminal"/>
    <property type="match status" value="2"/>
</dbReference>
<dbReference type="SUPFAM" id="SSF69318">
    <property type="entry name" value="Integrin alpha N-terminal domain"/>
    <property type="match status" value="1"/>
</dbReference>
<keyword evidence="2" id="KW-0723">Serine/threonine-protein kinase</keyword>
<evidence type="ECO:0000256" key="8">
    <source>
        <dbReference type="SAM" id="Phobius"/>
    </source>
</evidence>
<dbReference type="InterPro" id="IPR013517">
    <property type="entry name" value="FG-GAP"/>
</dbReference>
<keyword evidence="6" id="KW-0418">Kinase</keyword>
<evidence type="ECO:0000256" key="2">
    <source>
        <dbReference type="ARBA" id="ARBA00022527"/>
    </source>
</evidence>
<dbReference type="EC" id="2.7.11.1" evidence="1"/>
<dbReference type="PANTHER" id="PTHR43289:SF6">
    <property type="entry name" value="SERINE_THREONINE-PROTEIN KINASE NEKL-3"/>
    <property type="match status" value="1"/>
</dbReference>
<feature type="domain" description="Protein kinase" evidence="9">
    <location>
        <begin position="5"/>
        <end position="269"/>
    </location>
</feature>
<dbReference type="SUPFAM" id="SSF56112">
    <property type="entry name" value="Protein kinase-like (PK-like)"/>
    <property type="match status" value="1"/>
</dbReference>
<evidence type="ECO:0000256" key="4">
    <source>
        <dbReference type="ARBA" id="ARBA00022729"/>
    </source>
</evidence>
<dbReference type="Pfam" id="PF00069">
    <property type="entry name" value="Pkinase"/>
    <property type="match status" value="1"/>
</dbReference>
<proteinExistence type="predicted"/>
<dbReference type="EMBL" id="BSEL01000001">
    <property type="protein sequence ID" value="GLJ66383.1"/>
    <property type="molecule type" value="Genomic_DNA"/>
</dbReference>
<evidence type="ECO:0000256" key="5">
    <source>
        <dbReference type="ARBA" id="ARBA00022741"/>
    </source>
</evidence>
<keyword evidence="8" id="KW-0812">Transmembrane</keyword>
<dbReference type="PROSITE" id="PS50011">
    <property type="entry name" value="PROTEIN_KINASE_DOM"/>
    <property type="match status" value="1"/>
</dbReference>
<dbReference type="PROSITE" id="PS00108">
    <property type="entry name" value="PROTEIN_KINASE_ST"/>
    <property type="match status" value="1"/>
</dbReference>
<dbReference type="RefSeq" id="WP_189119184.1">
    <property type="nucleotide sequence ID" value="NZ_BMRK01000011.1"/>
</dbReference>
<dbReference type="Pfam" id="PF13517">
    <property type="entry name" value="FG-GAP_3"/>
    <property type="match status" value="1"/>
</dbReference>
<dbReference type="InterPro" id="IPR011009">
    <property type="entry name" value="Kinase-like_dom_sf"/>
</dbReference>
<dbReference type="CDD" id="cd14014">
    <property type="entry name" value="STKc_PknB_like"/>
    <property type="match status" value="1"/>
</dbReference>
<comment type="caution">
    <text evidence="10">The sequence shown here is derived from an EMBL/GenBank/DDBJ whole genome shotgun (WGS) entry which is preliminary data.</text>
</comment>
<protein>
    <recommendedName>
        <fullName evidence="1">non-specific serine/threonine protein kinase</fullName>
        <ecNumber evidence="1">2.7.11.1</ecNumber>
    </recommendedName>
</protein>
<reference evidence="10" key="2">
    <citation type="submission" date="2023-01" db="EMBL/GenBank/DDBJ databases">
        <authorList>
            <person name="Sun Q."/>
            <person name="Evtushenko L."/>
        </authorList>
    </citation>
    <scope>NUCLEOTIDE SEQUENCE</scope>
    <source>
        <strain evidence="10">VKM Ac-1246</strain>
    </source>
</reference>
<evidence type="ECO:0000256" key="1">
    <source>
        <dbReference type="ARBA" id="ARBA00012513"/>
    </source>
</evidence>